<dbReference type="PANTHER" id="PTHR43394">
    <property type="entry name" value="ATP-DEPENDENT PERMEASE MDL1, MITOCHONDRIAL"/>
    <property type="match status" value="1"/>
</dbReference>
<evidence type="ECO:0000313" key="13">
    <source>
        <dbReference type="EMBL" id="GMG34098.1"/>
    </source>
</evidence>
<dbReference type="InterPro" id="IPR027417">
    <property type="entry name" value="P-loop_NTPase"/>
</dbReference>
<evidence type="ECO:0000256" key="9">
    <source>
        <dbReference type="SAM" id="MobiDB-lite"/>
    </source>
</evidence>
<keyword evidence="7 10" id="KW-0472">Membrane</keyword>
<comment type="subcellular location">
    <subcellularLocation>
        <location evidence="1">Membrane</location>
        <topology evidence="1">Multi-pass membrane protein</topology>
    </subcellularLocation>
</comment>
<dbReference type="GO" id="GO:0005524">
    <property type="term" value="F:ATP binding"/>
    <property type="evidence" value="ECO:0007669"/>
    <property type="project" value="UniProtKB-KW"/>
</dbReference>
<evidence type="ECO:0000256" key="8">
    <source>
        <dbReference type="SAM" id="Coils"/>
    </source>
</evidence>
<dbReference type="EMBL" id="BSXU01002082">
    <property type="protein sequence ID" value="GMG34098.1"/>
    <property type="molecule type" value="Genomic_DNA"/>
</dbReference>
<accession>A0A9W7DFX7</accession>
<evidence type="ECO:0000256" key="6">
    <source>
        <dbReference type="ARBA" id="ARBA00022989"/>
    </source>
</evidence>
<feature type="compositionally biased region" description="Basic and acidic residues" evidence="9">
    <location>
        <begin position="861"/>
        <end position="874"/>
    </location>
</feature>
<dbReference type="CDD" id="cd18573">
    <property type="entry name" value="ABC_6TM_ABCB10_like"/>
    <property type="match status" value="1"/>
</dbReference>
<protein>
    <submittedName>
        <fullName evidence="13">Unnamed protein product</fullName>
    </submittedName>
</protein>
<dbReference type="GO" id="GO:0005743">
    <property type="term" value="C:mitochondrial inner membrane"/>
    <property type="evidence" value="ECO:0007669"/>
    <property type="project" value="TreeGrafter"/>
</dbReference>
<dbReference type="Pfam" id="PF00005">
    <property type="entry name" value="ABC_tran"/>
    <property type="match status" value="1"/>
</dbReference>
<dbReference type="Proteomes" id="UP001165063">
    <property type="component" value="Unassembled WGS sequence"/>
</dbReference>
<evidence type="ECO:0000256" key="4">
    <source>
        <dbReference type="ARBA" id="ARBA00022741"/>
    </source>
</evidence>
<dbReference type="PROSITE" id="PS50893">
    <property type="entry name" value="ABC_TRANSPORTER_2"/>
    <property type="match status" value="1"/>
</dbReference>
<keyword evidence="4" id="KW-0547">Nucleotide-binding</keyword>
<dbReference type="FunFam" id="3.40.50.300:FF:000218">
    <property type="entry name" value="Multidrug ABC transporter ATP-binding protein"/>
    <property type="match status" value="1"/>
</dbReference>
<evidence type="ECO:0000256" key="7">
    <source>
        <dbReference type="ARBA" id="ARBA00023136"/>
    </source>
</evidence>
<dbReference type="GO" id="GO:0090374">
    <property type="term" value="P:oligopeptide export from mitochondrion"/>
    <property type="evidence" value="ECO:0007669"/>
    <property type="project" value="TreeGrafter"/>
</dbReference>
<evidence type="ECO:0000313" key="14">
    <source>
        <dbReference type="Proteomes" id="UP001165063"/>
    </source>
</evidence>
<feature type="domain" description="ABC transmembrane type-1" evidence="12">
    <location>
        <begin position="196"/>
        <end position="483"/>
    </location>
</feature>
<dbReference type="InterPro" id="IPR017871">
    <property type="entry name" value="ABC_transporter-like_CS"/>
</dbReference>
<gene>
    <name evidence="13" type="ORF">Amon01_000437300</name>
</gene>
<dbReference type="Gene3D" id="1.20.1560.10">
    <property type="entry name" value="ABC transporter type 1, transmembrane domain"/>
    <property type="match status" value="1"/>
</dbReference>
<name>A0A9W7DFX7_AMBMO</name>
<evidence type="ECO:0000259" key="11">
    <source>
        <dbReference type="PROSITE" id="PS50893"/>
    </source>
</evidence>
<proteinExistence type="inferred from homology"/>
<evidence type="ECO:0000259" key="12">
    <source>
        <dbReference type="PROSITE" id="PS50929"/>
    </source>
</evidence>
<reference evidence="13" key="1">
    <citation type="submission" date="2023-04" db="EMBL/GenBank/DDBJ databases">
        <title>Ambrosiozyma monospora NBRC 1965.</title>
        <authorList>
            <person name="Ichikawa N."/>
            <person name="Sato H."/>
            <person name="Tonouchi N."/>
        </authorList>
    </citation>
    <scope>NUCLEOTIDE SEQUENCE</scope>
    <source>
        <strain evidence="13">NBRC 1965</strain>
    </source>
</reference>
<dbReference type="PROSITE" id="PS00211">
    <property type="entry name" value="ABC_TRANSPORTER_1"/>
    <property type="match status" value="1"/>
</dbReference>
<feature type="compositionally biased region" description="Polar residues" evidence="9">
    <location>
        <begin position="116"/>
        <end position="128"/>
    </location>
</feature>
<dbReference type="SUPFAM" id="SSF52540">
    <property type="entry name" value="P-loop containing nucleoside triphosphate hydrolases"/>
    <property type="match status" value="1"/>
</dbReference>
<organism evidence="13 14">
    <name type="scientific">Ambrosiozyma monospora</name>
    <name type="common">Yeast</name>
    <name type="synonym">Endomycopsis monosporus</name>
    <dbReference type="NCBI Taxonomy" id="43982"/>
    <lineage>
        <taxon>Eukaryota</taxon>
        <taxon>Fungi</taxon>
        <taxon>Dikarya</taxon>
        <taxon>Ascomycota</taxon>
        <taxon>Saccharomycotina</taxon>
        <taxon>Pichiomycetes</taxon>
        <taxon>Pichiales</taxon>
        <taxon>Pichiaceae</taxon>
        <taxon>Ambrosiozyma</taxon>
    </lineage>
</organism>
<dbReference type="InterPro" id="IPR003439">
    <property type="entry name" value="ABC_transporter-like_ATP-bd"/>
</dbReference>
<dbReference type="PROSITE" id="PS50929">
    <property type="entry name" value="ABC_TM1F"/>
    <property type="match status" value="1"/>
</dbReference>
<keyword evidence="3 10" id="KW-0812">Transmembrane</keyword>
<feature type="compositionally biased region" description="Polar residues" evidence="9">
    <location>
        <begin position="138"/>
        <end position="153"/>
    </location>
</feature>
<feature type="region of interest" description="Disordered" evidence="9">
    <location>
        <begin position="852"/>
        <end position="874"/>
    </location>
</feature>
<feature type="transmembrane region" description="Helical" evidence="10">
    <location>
        <begin position="190"/>
        <end position="210"/>
    </location>
</feature>
<feature type="coiled-coil region" evidence="8">
    <location>
        <begin position="763"/>
        <end position="829"/>
    </location>
</feature>
<dbReference type="Pfam" id="PF00664">
    <property type="entry name" value="ABC_membrane"/>
    <property type="match status" value="1"/>
</dbReference>
<keyword evidence="8" id="KW-0175">Coiled coil</keyword>
<dbReference type="GO" id="GO:0015421">
    <property type="term" value="F:ABC-type oligopeptide transporter activity"/>
    <property type="evidence" value="ECO:0007669"/>
    <property type="project" value="TreeGrafter"/>
</dbReference>
<feature type="transmembrane region" description="Helical" evidence="10">
    <location>
        <begin position="340"/>
        <end position="359"/>
    </location>
</feature>
<dbReference type="PANTHER" id="PTHR43394:SF2">
    <property type="entry name" value="ATP-DEPENDENT PERMEASE MDL2, MITOCHONDRIAL"/>
    <property type="match status" value="1"/>
</dbReference>
<dbReference type="InterPro" id="IPR036640">
    <property type="entry name" value="ABC1_TM_sf"/>
</dbReference>
<dbReference type="InterPro" id="IPR039421">
    <property type="entry name" value="Type_1_exporter"/>
</dbReference>
<comment type="caution">
    <text evidence="13">The sequence shown here is derived from an EMBL/GenBank/DDBJ whole genome shotgun (WGS) entry which is preliminary data.</text>
</comment>
<dbReference type="PIRSF" id="PIRSF002773">
    <property type="entry name" value="ABC_prm/ATPase_B"/>
    <property type="match status" value="1"/>
</dbReference>
<evidence type="ECO:0000256" key="10">
    <source>
        <dbReference type="SAM" id="Phobius"/>
    </source>
</evidence>
<keyword evidence="6 10" id="KW-1133">Transmembrane helix</keyword>
<evidence type="ECO:0000256" key="2">
    <source>
        <dbReference type="ARBA" id="ARBA00005580"/>
    </source>
</evidence>
<keyword evidence="5" id="KW-0067">ATP-binding</keyword>
<comment type="similarity">
    <text evidence="2">Belongs to the ABC transporter superfamily. ABCB family. Mitochondrial peptide exporter (TC 3.A.1.212) subfamily.</text>
</comment>
<evidence type="ECO:0000256" key="5">
    <source>
        <dbReference type="ARBA" id="ARBA00022840"/>
    </source>
</evidence>
<dbReference type="OrthoDB" id="6500128at2759"/>
<dbReference type="GO" id="GO:0016887">
    <property type="term" value="F:ATP hydrolysis activity"/>
    <property type="evidence" value="ECO:0007669"/>
    <property type="project" value="InterPro"/>
</dbReference>
<feature type="region of interest" description="Disordered" evidence="9">
    <location>
        <begin position="116"/>
        <end position="157"/>
    </location>
</feature>
<dbReference type="Gene3D" id="3.40.50.300">
    <property type="entry name" value="P-loop containing nucleotide triphosphate hydrolases"/>
    <property type="match status" value="1"/>
</dbReference>
<dbReference type="AlphaFoldDB" id="A0A9W7DFX7"/>
<dbReference type="InterPro" id="IPR011527">
    <property type="entry name" value="ABC1_TM_dom"/>
</dbReference>
<dbReference type="SUPFAM" id="SSF90123">
    <property type="entry name" value="ABC transporter transmembrane region"/>
    <property type="match status" value="1"/>
</dbReference>
<dbReference type="SMART" id="SM00382">
    <property type="entry name" value="AAA"/>
    <property type="match status" value="1"/>
</dbReference>
<feature type="transmembrane region" description="Helical" evidence="10">
    <location>
        <begin position="240"/>
        <end position="265"/>
    </location>
</feature>
<evidence type="ECO:0000256" key="1">
    <source>
        <dbReference type="ARBA" id="ARBA00004141"/>
    </source>
</evidence>
<feature type="domain" description="ABC transporter" evidence="11">
    <location>
        <begin position="516"/>
        <end position="757"/>
    </location>
</feature>
<keyword evidence="14" id="KW-1185">Reference proteome</keyword>
<sequence length="874" mass="97270">MVLTSLPQIAIRQIPTIFRPTTTTAAITTTSFFNRSYDQTIPHIIRSQRSLFTLSRRGGSYINQRPSLGTPTTSVSGKLTHSIRNFSALSTLLEQQRPSQDTSSVSKLSHELQIQQPNQINLATTKPENSIEKKSDSFPPQSRAETTAPSNQPKTKKSWKERYFGLTGEQQGQAGFSEVIRLLKLARKDVKLFACAVVLLVISAAIIMSLPKITGAVLDATKHYDSLATLQLYGFSLNQFLVIMAGLLLVSTSATFGRIIILRVLGERLVSRLRSSIMKKTLRQDMEFYDKNKVGDLISRLSSDAYVVSRSVTQNISDGIKHAIVGGSSITMMFLLSTKLSLVLLAFGPPLIFASYIYGLKIRAISRELQQATGSLTKVAEEQLNSIKTIQSFTAESKELHRYDDQIRDVFRISVKDAVTNATFFASTGVLGNVTFLLTLGVGAHLVMHGAMSVGDLTAYLIYTEYCGSATFGFANFYTDLFKGAGAASRLFELLDKDPVIDQVHGAKITKSRGHIQFENVSFYYPTRPNNKVFDNINFEIKPGSNVCIVGPSGKGKSTIASLLLRFYNPTSGRILIDGEDISKYSVHSLRQLVGFVQQEPVLTPGTIADNIKYGLPSSVKVTPDMIEWAAVKANCDFVNNFPDKFDTNIGPRGSLLSGGQKQKVAIARCLIKDPPVLILDEATSALDSKSESAINKTLTNLLRDQSITTISIAHRLSTIEKCDDILVLGYNGEIVEHGKFKELFADHESRLYKLLNEDHHYLETEQGANEDEEEKLKREKEEEEKKIIEEQLEAKAVPTEEEYRKKLIEEQEKLSKELKEEGETLKDNFMKQKFIIPDHFTHDEHEELQTTATVATSIPVEEKVKNHGDEQRS</sequence>
<dbReference type="InterPro" id="IPR003593">
    <property type="entry name" value="AAA+_ATPase"/>
</dbReference>
<evidence type="ECO:0000256" key="3">
    <source>
        <dbReference type="ARBA" id="ARBA00022692"/>
    </source>
</evidence>